<keyword evidence="3" id="KW-1185">Reference proteome</keyword>
<reference evidence="2" key="1">
    <citation type="journal article" date="2019" name="PLoS Negl. Trop. Dis.">
        <title>Revisiting the worldwide diversity of Leptospira species in the environment.</title>
        <authorList>
            <person name="Vincent A.T."/>
            <person name="Schiettekatte O."/>
            <person name="Bourhy P."/>
            <person name="Veyrier F.J."/>
            <person name="Picardeau M."/>
        </authorList>
    </citation>
    <scope>NUCLEOTIDE SEQUENCE [LARGE SCALE GENOMIC DNA]</scope>
    <source>
        <strain evidence="2">201300427</strain>
    </source>
</reference>
<protein>
    <recommendedName>
        <fullName evidence="4">Lipoprotein</fullName>
    </recommendedName>
</protein>
<evidence type="ECO:0000256" key="1">
    <source>
        <dbReference type="SAM" id="MobiDB-lite"/>
    </source>
</evidence>
<sequence length="416" mass="47784">MRQFLTYLSFALFLFSGCKTIVYKVPSEQINLNLVKMITAAEAAKELQSESQEEGTTKTNLSGEPWVNVEYSENNKPFIRLELFFKDSGLNIIEEIKKGTIVEHRIVVKNHKGETISAQPVNFQAYEVTETKIEKIRNKVVIGETQEKFKLSDLGKESKSFKESEPRRYSDDSPVPQALELDPKKVPIAGEYVNIYLEITYVNPFLEGICDVDNKDCEQDKTIIFRNIAERNRIELESLRGSYEEGNFQKFKTMTPEEIALEKKIIKDKIYALNNSLNTSLPKESSHAKYNRSFPYMSFAPVTLKETTVTFNGSPEREVTGTISSAYVDQTHNYDGNKYFYREWNLVSTPRFFKIQSVVKNGKSVAEESAKEEKKQLQTLPKEDSELKKESSSDEPNHIFDSPNTTKRKKKTIYTP</sequence>
<feature type="compositionally biased region" description="Basic and acidic residues" evidence="1">
    <location>
        <begin position="366"/>
        <end position="398"/>
    </location>
</feature>
<feature type="compositionally biased region" description="Basic and acidic residues" evidence="1">
    <location>
        <begin position="157"/>
        <end position="171"/>
    </location>
</feature>
<organism evidence="2 3">
    <name type="scientific">Leptospira idonii</name>
    <dbReference type="NCBI Taxonomy" id="1193500"/>
    <lineage>
        <taxon>Bacteria</taxon>
        <taxon>Pseudomonadati</taxon>
        <taxon>Spirochaetota</taxon>
        <taxon>Spirochaetia</taxon>
        <taxon>Leptospirales</taxon>
        <taxon>Leptospiraceae</taxon>
        <taxon>Leptospira</taxon>
    </lineage>
</organism>
<dbReference type="RefSeq" id="WP_135760553.1">
    <property type="nucleotide sequence ID" value="NZ_RQHW01000042.1"/>
</dbReference>
<dbReference type="EMBL" id="RQHW01000042">
    <property type="protein sequence ID" value="TGN18869.1"/>
    <property type="molecule type" value="Genomic_DNA"/>
</dbReference>
<accession>A0A4R9M0V9</accession>
<dbReference type="PROSITE" id="PS51257">
    <property type="entry name" value="PROKAR_LIPOPROTEIN"/>
    <property type="match status" value="1"/>
</dbReference>
<dbReference type="OrthoDB" id="341135at2"/>
<feature type="region of interest" description="Disordered" evidence="1">
    <location>
        <begin position="366"/>
        <end position="416"/>
    </location>
</feature>
<name>A0A4R9M0V9_9LEPT</name>
<gene>
    <name evidence="2" type="ORF">EHS15_10630</name>
</gene>
<dbReference type="AlphaFoldDB" id="A0A4R9M0V9"/>
<comment type="caution">
    <text evidence="2">The sequence shown here is derived from an EMBL/GenBank/DDBJ whole genome shotgun (WGS) entry which is preliminary data.</text>
</comment>
<evidence type="ECO:0000313" key="3">
    <source>
        <dbReference type="Proteomes" id="UP000298058"/>
    </source>
</evidence>
<feature type="compositionally biased region" description="Basic residues" evidence="1">
    <location>
        <begin position="406"/>
        <end position="416"/>
    </location>
</feature>
<evidence type="ECO:0000313" key="2">
    <source>
        <dbReference type="EMBL" id="TGN18869.1"/>
    </source>
</evidence>
<proteinExistence type="predicted"/>
<feature type="region of interest" description="Disordered" evidence="1">
    <location>
        <begin position="157"/>
        <end position="176"/>
    </location>
</feature>
<evidence type="ECO:0008006" key="4">
    <source>
        <dbReference type="Google" id="ProtNLM"/>
    </source>
</evidence>
<dbReference type="Proteomes" id="UP000298058">
    <property type="component" value="Unassembled WGS sequence"/>
</dbReference>